<evidence type="ECO:0000313" key="7">
    <source>
        <dbReference type="EMBL" id="PNY00242.1"/>
    </source>
</evidence>
<dbReference type="GO" id="GO:0006355">
    <property type="term" value="P:regulation of DNA-templated transcription"/>
    <property type="evidence" value="ECO:0007669"/>
    <property type="project" value="InterPro"/>
</dbReference>
<dbReference type="EMBL" id="ASHM01018685">
    <property type="protein sequence ID" value="PNY00242.1"/>
    <property type="molecule type" value="Genomic_DNA"/>
</dbReference>
<feature type="region of interest" description="Disordered" evidence="5">
    <location>
        <begin position="1"/>
        <end position="25"/>
    </location>
</feature>
<proteinExistence type="predicted"/>
<feature type="domain" description="Leucine zipper homeobox-associated" evidence="6">
    <location>
        <begin position="35"/>
        <end position="78"/>
    </location>
</feature>
<dbReference type="PANTHER" id="PTHR45714">
    <property type="entry name" value="HOMEOBOX-LEUCINE ZIPPER PROTEIN HAT14"/>
    <property type="match status" value="1"/>
</dbReference>
<gene>
    <name evidence="7" type="ORF">L195_g023518</name>
</gene>
<dbReference type="GO" id="GO:0043565">
    <property type="term" value="F:sequence-specific DNA binding"/>
    <property type="evidence" value="ECO:0007669"/>
    <property type="project" value="InterPro"/>
</dbReference>
<evidence type="ECO:0000256" key="5">
    <source>
        <dbReference type="SAM" id="MobiDB-lite"/>
    </source>
</evidence>
<evidence type="ECO:0000256" key="2">
    <source>
        <dbReference type="ARBA" id="ARBA00023015"/>
    </source>
</evidence>
<sequence>EAKARIGNQAESSYETSGGVVSEQEGKVVNLTKLKQTEVDCEELKKCYETLTEENKMLEEELKELKSMKTTAEQFNYKPLPVAGLTVCPSCKKICPGRHGDNDPSHTTALLLSPKAQIQFYTNSKYTFTQSSATIAS</sequence>
<reference evidence="7 8" key="1">
    <citation type="journal article" date="2014" name="Am. J. Bot.">
        <title>Genome assembly and annotation for red clover (Trifolium pratense; Fabaceae).</title>
        <authorList>
            <person name="Istvanek J."/>
            <person name="Jaros M."/>
            <person name="Krenek A."/>
            <person name="Repkova J."/>
        </authorList>
    </citation>
    <scope>NUCLEOTIDE SEQUENCE [LARGE SCALE GENOMIC DNA]</scope>
    <source>
        <strain evidence="8">cv. Tatra</strain>
        <tissue evidence="7">Young leaves</tissue>
    </source>
</reference>
<evidence type="ECO:0000259" key="6">
    <source>
        <dbReference type="SMART" id="SM00340"/>
    </source>
</evidence>
<keyword evidence="4" id="KW-0175">Coiled coil</keyword>
<dbReference type="STRING" id="57577.A0A2K3NB24"/>
<dbReference type="AlphaFoldDB" id="A0A2K3NB24"/>
<dbReference type="InterPro" id="IPR003106">
    <property type="entry name" value="Leu_zip_homeo"/>
</dbReference>
<comment type="caution">
    <text evidence="7">The sequence shown here is derived from an EMBL/GenBank/DDBJ whole genome shotgun (WGS) entry which is preliminary data.</text>
</comment>
<accession>A0A2K3NB24</accession>
<feature type="coiled-coil region" evidence="4">
    <location>
        <begin position="34"/>
        <end position="75"/>
    </location>
</feature>
<dbReference type="GO" id="GO:0005634">
    <property type="term" value="C:nucleus"/>
    <property type="evidence" value="ECO:0007669"/>
    <property type="project" value="UniProtKB-SubCell"/>
</dbReference>
<keyword evidence="7" id="KW-0238">DNA-binding</keyword>
<comment type="subcellular location">
    <subcellularLocation>
        <location evidence="1">Nucleus</location>
    </subcellularLocation>
</comment>
<dbReference type="Proteomes" id="UP000236291">
    <property type="component" value="Unassembled WGS sequence"/>
</dbReference>
<reference evidence="7 8" key="2">
    <citation type="journal article" date="2017" name="Front. Plant Sci.">
        <title>Gene Classification and Mining of Molecular Markers Useful in Red Clover (Trifolium pratense) Breeding.</title>
        <authorList>
            <person name="Istvanek J."/>
            <person name="Dluhosova J."/>
            <person name="Dluhos P."/>
            <person name="Patkova L."/>
            <person name="Nedelnik J."/>
            <person name="Repkova J."/>
        </authorList>
    </citation>
    <scope>NUCLEOTIDE SEQUENCE [LARGE SCALE GENOMIC DNA]</scope>
    <source>
        <strain evidence="8">cv. Tatra</strain>
        <tissue evidence="7">Young leaves</tissue>
    </source>
</reference>
<organism evidence="7 8">
    <name type="scientific">Trifolium pratense</name>
    <name type="common">Red clover</name>
    <dbReference type="NCBI Taxonomy" id="57577"/>
    <lineage>
        <taxon>Eukaryota</taxon>
        <taxon>Viridiplantae</taxon>
        <taxon>Streptophyta</taxon>
        <taxon>Embryophyta</taxon>
        <taxon>Tracheophyta</taxon>
        <taxon>Spermatophyta</taxon>
        <taxon>Magnoliopsida</taxon>
        <taxon>eudicotyledons</taxon>
        <taxon>Gunneridae</taxon>
        <taxon>Pentapetalae</taxon>
        <taxon>rosids</taxon>
        <taxon>fabids</taxon>
        <taxon>Fabales</taxon>
        <taxon>Fabaceae</taxon>
        <taxon>Papilionoideae</taxon>
        <taxon>50 kb inversion clade</taxon>
        <taxon>NPAAA clade</taxon>
        <taxon>Hologalegina</taxon>
        <taxon>IRL clade</taxon>
        <taxon>Trifolieae</taxon>
        <taxon>Trifolium</taxon>
    </lineage>
</organism>
<keyword evidence="3" id="KW-0804">Transcription</keyword>
<evidence type="ECO:0000256" key="1">
    <source>
        <dbReference type="ARBA" id="ARBA00004123"/>
    </source>
</evidence>
<protein>
    <submittedName>
        <fullName evidence="7">Homeobox-leucine zipper protein HOX19-like</fullName>
    </submittedName>
</protein>
<dbReference type="Pfam" id="PF02183">
    <property type="entry name" value="HALZ"/>
    <property type="match status" value="1"/>
</dbReference>
<keyword evidence="7" id="KW-0371">Homeobox</keyword>
<dbReference type="InterPro" id="IPR050762">
    <property type="entry name" value="HD-ZIP_Homeobox_LZ_Class_II"/>
</dbReference>
<feature type="non-terminal residue" evidence="7">
    <location>
        <position position="1"/>
    </location>
</feature>
<dbReference type="PANTHER" id="PTHR45714:SF24">
    <property type="entry name" value="HOMEOBOX DOMAIN-CONTAINING PROTEIN"/>
    <property type="match status" value="1"/>
</dbReference>
<evidence type="ECO:0000256" key="3">
    <source>
        <dbReference type="ARBA" id="ARBA00023163"/>
    </source>
</evidence>
<evidence type="ECO:0000256" key="4">
    <source>
        <dbReference type="SAM" id="Coils"/>
    </source>
</evidence>
<evidence type="ECO:0000313" key="8">
    <source>
        <dbReference type="Proteomes" id="UP000236291"/>
    </source>
</evidence>
<name>A0A2K3NB24_TRIPR</name>
<dbReference type="SMART" id="SM00340">
    <property type="entry name" value="HALZ"/>
    <property type="match status" value="1"/>
</dbReference>
<keyword evidence="2" id="KW-0805">Transcription regulation</keyword>